<dbReference type="InterPro" id="IPR036397">
    <property type="entry name" value="RNaseH_sf"/>
</dbReference>
<reference evidence="3" key="1">
    <citation type="submission" date="2024-07" db="EMBL/GenBank/DDBJ databases">
        <title>Two chromosome-level genome assemblies of Korean endemic species Abeliophyllum distichum and Forsythia ovata (Oleaceae).</title>
        <authorList>
            <person name="Jang H."/>
        </authorList>
    </citation>
    <scope>NUCLEOTIDE SEQUENCE [LARGE SCALE GENOMIC DNA]</scope>
</reference>
<evidence type="ECO:0000259" key="1">
    <source>
        <dbReference type="Pfam" id="PF13456"/>
    </source>
</evidence>
<dbReference type="CDD" id="cd06222">
    <property type="entry name" value="RNase_H_like"/>
    <property type="match status" value="1"/>
</dbReference>
<dbReference type="Pfam" id="PF13456">
    <property type="entry name" value="RVT_3"/>
    <property type="match status" value="1"/>
</dbReference>
<organism evidence="2 3">
    <name type="scientific">Abeliophyllum distichum</name>
    <dbReference type="NCBI Taxonomy" id="126358"/>
    <lineage>
        <taxon>Eukaryota</taxon>
        <taxon>Viridiplantae</taxon>
        <taxon>Streptophyta</taxon>
        <taxon>Embryophyta</taxon>
        <taxon>Tracheophyta</taxon>
        <taxon>Spermatophyta</taxon>
        <taxon>Magnoliopsida</taxon>
        <taxon>eudicotyledons</taxon>
        <taxon>Gunneridae</taxon>
        <taxon>Pentapetalae</taxon>
        <taxon>asterids</taxon>
        <taxon>lamiids</taxon>
        <taxon>Lamiales</taxon>
        <taxon>Oleaceae</taxon>
        <taxon>Forsythieae</taxon>
        <taxon>Abeliophyllum</taxon>
    </lineage>
</organism>
<dbReference type="InterPro" id="IPR053151">
    <property type="entry name" value="RNase_H-like"/>
</dbReference>
<dbReference type="InterPro" id="IPR002156">
    <property type="entry name" value="RNaseH_domain"/>
</dbReference>
<dbReference type="InterPro" id="IPR012337">
    <property type="entry name" value="RNaseH-like_sf"/>
</dbReference>
<feature type="domain" description="RNase H type-1" evidence="1">
    <location>
        <begin position="211"/>
        <end position="285"/>
    </location>
</feature>
<proteinExistence type="predicted"/>
<dbReference type="Gene3D" id="3.30.420.10">
    <property type="entry name" value="Ribonuclease H-like superfamily/Ribonuclease H"/>
    <property type="match status" value="1"/>
</dbReference>
<dbReference type="PANTHER" id="PTHR47723:SF13">
    <property type="entry name" value="PUTATIVE-RELATED"/>
    <property type="match status" value="1"/>
</dbReference>
<comment type="caution">
    <text evidence="2">The sequence shown here is derived from an EMBL/GenBank/DDBJ whole genome shotgun (WGS) entry which is preliminary data.</text>
</comment>
<accession>A0ABD1PLS2</accession>
<dbReference type="InterPro" id="IPR044730">
    <property type="entry name" value="RNase_H-like_dom_plant"/>
</dbReference>
<dbReference type="SUPFAM" id="SSF53098">
    <property type="entry name" value="Ribonuclease H-like"/>
    <property type="match status" value="1"/>
</dbReference>
<evidence type="ECO:0000313" key="3">
    <source>
        <dbReference type="Proteomes" id="UP001604336"/>
    </source>
</evidence>
<sequence>MAYRHGGDDLISHLCFANNMIIFANGQKQSIRQGTHPILATVPYSTSIVWMRLKHIGPQAESHIAWKLGRGYIFFWHDCWMGDSTLANQFLQMTHSSIQVHDLFDDTGWNIDSLLQLVPRAITEQIGSIPITAKVSDQIMWTKTSDGRLATKSAWTVYLPGPYSHDHSYFDPLRRDLDIIILFGISLTAPSHSPPVLVFWRSPPVGSYKINTDGYVKDGFTSGGRIIRDSTGQCVRAFYSFYGDCAILEAELRAILDGIILAQRIGLLVLWIELDSTLAIHCITRGGRPWAI</sequence>
<dbReference type="EMBL" id="JBFOLK010000013">
    <property type="protein sequence ID" value="KAL2464856.1"/>
    <property type="molecule type" value="Genomic_DNA"/>
</dbReference>
<gene>
    <name evidence="2" type="ORF">Adt_40707</name>
</gene>
<protein>
    <recommendedName>
        <fullName evidence="1">RNase H type-1 domain-containing protein</fullName>
    </recommendedName>
</protein>
<name>A0ABD1PLS2_9LAMI</name>
<dbReference type="PANTHER" id="PTHR47723">
    <property type="entry name" value="OS05G0353850 PROTEIN"/>
    <property type="match status" value="1"/>
</dbReference>
<keyword evidence="3" id="KW-1185">Reference proteome</keyword>
<evidence type="ECO:0000313" key="2">
    <source>
        <dbReference type="EMBL" id="KAL2464856.1"/>
    </source>
</evidence>
<dbReference type="Proteomes" id="UP001604336">
    <property type="component" value="Unassembled WGS sequence"/>
</dbReference>
<dbReference type="AlphaFoldDB" id="A0ABD1PLS2"/>